<dbReference type="InterPro" id="IPR011204">
    <property type="entry name" value="Virulence_RhuM-like"/>
</dbReference>
<protein>
    <recommendedName>
        <fullName evidence="3">Cell filamentation protein Fic</fullName>
    </recommendedName>
</protein>
<accession>A0A7U4DMU4</accession>
<dbReference type="PANTHER" id="PTHR35810">
    <property type="entry name" value="CYTOPLASMIC PROTEIN-RELATED"/>
    <property type="match status" value="1"/>
</dbReference>
<dbReference type="PANTHER" id="PTHR35810:SF1">
    <property type="entry name" value="CYTOPLASMIC PROTEIN"/>
    <property type="match status" value="1"/>
</dbReference>
<dbReference type="PIRSF" id="PIRSF015268">
    <property type="entry name" value="Virulence_RhuM"/>
    <property type="match status" value="1"/>
</dbReference>
<dbReference type="Pfam" id="PF13310">
    <property type="entry name" value="Virulence_RhuM"/>
    <property type="match status" value="1"/>
</dbReference>
<dbReference type="EMBL" id="CP002364">
    <property type="protein sequence ID" value="ADW16441.1"/>
    <property type="molecule type" value="Genomic_DNA"/>
</dbReference>
<evidence type="ECO:0008006" key="3">
    <source>
        <dbReference type="Google" id="ProtNLM"/>
    </source>
</evidence>
<dbReference type="AlphaFoldDB" id="A0A7U4DMU4"/>
<evidence type="ECO:0000313" key="2">
    <source>
        <dbReference type="Proteomes" id="UP000006365"/>
    </source>
</evidence>
<reference evidence="1 2" key="1">
    <citation type="journal article" date="2011" name="Stand. Genomic Sci.">
        <title>Complete genome sequence of Desulfobulbus propionicus type strain (1pr3).</title>
        <authorList>
            <person name="Pagani I."/>
            <person name="Lapidus A."/>
            <person name="Nolan M."/>
            <person name="Lucas S."/>
            <person name="Hammon N."/>
            <person name="Deshpande S."/>
            <person name="Cheng J.F."/>
            <person name="Chertkov O."/>
            <person name="Davenport K."/>
            <person name="Tapia R."/>
            <person name="Han C."/>
            <person name="Goodwin L."/>
            <person name="Pitluck S."/>
            <person name="Liolios K."/>
            <person name="Mavromatis K."/>
            <person name="Ivanova N."/>
            <person name="Mikhailova N."/>
            <person name="Pati A."/>
            <person name="Chen A."/>
            <person name="Palaniappan K."/>
            <person name="Land M."/>
            <person name="Hauser L."/>
            <person name="Chang Y.J."/>
            <person name="Jeffries C.D."/>
            <person name="Detter J.C."/>
            <person name="Brambilla E."/>
            <person name="Kannan K.P."/>
            <person name="Djao O.D."/>
            <person name="Rohde M."/>
            <person name="Pukall R."/>
            <person name="Spring S."/>
            <person name="Goker M."/>
            <person name="Sikorski J."/>
            <person name="Woyke T."/>
            <person name="Bristow J."/>
            <person name="Eisen J.A."/>
            <person name="Markowitz V."/>
            <person name="Hugenholtz P."/>
            <person name="Kyrpides N.C."/>
            <person name="Klenk H.P."/>
        </authorList>
    </citation>
    <scope>NUCLEOTIDE SEQUENCE [LARGE SCALE GENOMIC DNA]</scope>
    <source>
        <strain evidence="2">ATCC 33891 / DSM 2032 / 1pr3</strain>
    </source>
</reference>
<sequence>MSEHLPVKNEGDILLYQTEDGQARIEVQLVNETVWLSQKQMAELFQKDVRTINEHIGNIFEEGELTPESTIRNFRIVQLEGTRKVSRDVAHYNLDVIISVGYRVKSHRGTQFRIWATQRLRDYLVMGFLLDDERFKQGRSGHYFDALLARIRDIRSSEKEFWRKVLDIYATSIDYNPSTQASQTFFATVQNKMHWAAHGHTAAEIIHARADAARPNMGLTSFPKGQLAPRKADVTVAKNYLNEDELDQLNRIVNLYLEFAELQAINRKPMYMQDWIAKLDQFMQISDREILTHAGSISAETARLKAEQEYDGFRRLLDTQPSLVERHFEEAVAKAKQLNEQSKPTKKKRRRQ</sequence>
<evidence type="ECO:0000313" key="1">
    <source>
        <dbReference type="EMBL" id="ADW16441.1"/>
    </source>
</evidence>
<dbReference type="RefSeq" id="WP_015722989.1">
    <property type="nucleotide sequence ID" value="NC_014972.1"/>
</dbReference>
<keyword evidence="2" id="KW-1185">Reference proteome</keyword>
<dbReference type="Proteomes" id="UP000006365">
    <property type="component" value="Chromosome"/>
</dbReference>
<dbReference type="KEGG" id="dpr:Despr_0255"/>
<organism evidence="1 2">
    <name type="scientific">Desulfobulbus propionicus (strain ATCC 33891 / DSM 2032 / VKM B-1956 / 1pr3)</name>
    <dbReference type="NCBI Taxonomy" id="577650"/>
    <lineage>
        <taxon>Bacteria</taxon>
        <taxon>Pseudomonadati</taxon>
        <taxon>Thermodesulfobacteriota</taxon>
        <taxon>Desulfobulbia</taxon>
        <taxon>Desulfobulbales</taxon>
        <taxon>Desulfobulbaceae</taxon>
        <taxon>Desulfobulbus</taxon>
    </lineage>
</organism>
<name>A0A7U4DMU4_DESPD</name>
<proteinExistence type="predicted"/>
<gene>
    <name evidence="1" type="ordered locus">Despr_0255</name>
</gene>